<evidence type="ECO:0000256" key="2">
    <source>
        <dbReference type="SAM" id="Phobius"/>
    </source>
</evidence>
<name>A0AAV4QVE7_9ARAC</name>
<evidence type="ECO:0000256" key="1">
    <source>
        <dbReference type="SAM" id="MobiDB-lite"/>
    </source>
</evidence>
<keyword evidence="2" id="KW-1133">Transmembrane helix</keyword>
<evidence type="ECO:0000313" key="4">
    <source>
        <dbReference type="Proteomes" id="UP001054837"/>
    </source>
</evidence>
<dbReference type="EMBL" id="BPLQ01005263">
    <property type="protein sequence ID" value="GIY13618.1"/>
    <property type="molecule type" value="Genomic_DNA"/>
</dbReference>
<feature type="transmembrane region" description="Helical" evidence="2">
    <location>
        <begin position="90"/>
        <end position="113"/>
    </location>
</feature>
<dbReference type="AlphaFoldDB" id="A0AAV4QVE7"/>
<keyword evidence="2" id="KW-0472">Membrane</keyword>
<reference evidence="3 4" key="1">
    <citation type="submission" date="2021-06" db="EMBL/GenBank/DDBJ databases">
        <title>Caerostris darwini draft genome.</title>
        <authorList>
            <person name="Kono N."/>
            <person name="Arakawa K."/>
        </authorList>
    </citation>
    <scope>NUCLEOTIDE SEQUENCE [LARGE SCALE GENOMIC DNA]</scope>
</reference>
<keyword evidence="4" id="KW-1185">Reference proteome</keyword>
<sequence>MTTIIFAAQEIEAWMDQALWVVDDGLTNLFALIANLHERTQSVTTELRTLESFRRLFTSLNFFVVPVVVAILLCYGTREPVASGSHGIEVGFQLVVMFLMFLSSSVGFPFYAVSLWESYRLSKEKLPDCSLNREPRDFPYDESLLAFLNHESPRERLNEFARMLNQRMPDRMREHIQRIREQATSPRAEESSEVEMESALTGSTHPPESAGETQEPDTNEFQVEAGAEFPILYQFQVLMNQKSPDVAVRIAAAPGATSEEDALLFSEDAPRELNC</sequence>
<feature type="region of interest" description="Disordered" evidence="1">
    <location>
        <begin position="180"/>
        <end position="218"/>
    </location>
</feature>
<organism evidence="3 4">
    <name type="scientific">Caerostris darwini</name>
    <dbReference type="NCBI Taxonomy" id="1538125"/>
    <lineage>
        <taxon>Eukaryota</taxon>
        <taxon>Metazoa</taxon>
        <taxon>Ecdysozoa</taxon>
        <taxon>Arthropoda</taxon>
        <taxon>Chelicerata</taxon>
        <taxon>Arachnida</taxon>
        <taxon>Araneae</taxon>
        <taxon>Araneomorphae</taxon>
        <taxon>Entelegynae</taxon>
        <taxon>Araneoidea</taxon>
        <taxon>Araneidae</taxon>
        <taxon>Caerostris</taxon>
    </lineage>
</organism>
<accession>A0AAV4QVE7</accession>
<proteinExistence type="predicted"/>
<evidence type="ECO:0000313" key="3">
    <source>
        <dbReference type="EMBL" id="GIY13618.1"/>
    </source>
</evidence>
<keyword evidence="2" id="KW-0812">Transmembrane</keyword>
<feature type="region of interest" description="Disordered" evidence="1">
    <location>
        <begin position="254"/>
        <end position="275"/>
    </location>
</feature>
<gene>
    <name evidence="3" type="primary">AVEN_217797_1</name>
    <name evidence="3" type="ORF">CDAR_567451</name>
</gene>
<feature type="transmembrane region" description="Helical" evidence="2">
    <location>
        <begin position="56"/>
        <end position="78"/>
    </location>
</feature>
<protein>
    <submittedName>
        <fullName evidence="3">Uncharacterized protein</fullName>
    </submittedName>
</protein>
<comment type="caution">
    <text evidence="3">The sequence shown here is derived from an EMBL/GenBank/DDBJ whole genome shotgun (WGS) entry which is preliminary data.</text>
</comment>
<dbReference type="Proteomes" id="UP001054837">
    <property type="component" value="Unassembled WGS sequence"/>
</dbReference>